<accession>A0A1B2EPT2</accession>
<dbReference type="Pfam" id="PF00248">
    <property type="entry name" value="Aldo_ket_red"/>
    <property type="match status" value="1"/>
</dbReference>
<feature type="domain" description="NADP-dependent oxidoreductase" evidence="7">
    <location>
        <begin position="18"/>
        <end position="260"/>
    </location>
</feature>
<feature type="binding site" evidence="5">
    <location>
        <position position="109"/>
    </location>
    <ligand>
        <name>substrate</name>
    </ligand>
</feature>
<sequence length="272" mass="30443">MVSVPSVMLNQSVSIPQLGFGVWQMDNTDVVRLVKLAFDAGYRSFDTASLYGNEEGVGRAIAESELTRAEIFVTSKLDNASHGFDEARRAFDEASRRLGLDVVDLYLIHWPLPKLDRYIETWKALETLRSEGRIRAIGVSNFQINHLERLLGGTGTVPAVNQIELHPTFQQEELAVFHRRHGIATEAWSPLAKGAVDEPTICAVAEKHRRSSAQVILRWHMQKGNIAIPKSATPYRIVENITIFDFELDSSDMLAIDALDRGNRSGPHPDLR</sequence>
<dbReference type="OrthoDB" id="9804790at2"/>
<dbReference type="PROSITE" id="PS00062">
    <property type="entry name" value="ALDOKETO_REDUCTASE_2"/>
    <property type="match status" value="1"/>
</dbReference>
<dbReference type="Gene3D" id="3.20.20.100">
    <property type="entry name" value="NADP-dependent oxidoreductase domain"/>
    <property type="match status" value="1"/>
</dbReference>
<proteinExistence type="inferred from homology"/>
<gene>
    <name evidence="8" type="ORF">BB934_21895</name>
</gene>
<feature type="active site" description="Proton donor" evidence="4">
    <location>
        <position position="51"/>
    </location>
</feature>
<reference evidence="8" key="1">
    <citation type="submission" date="2016-07" db="EMBL/GenBank/DDBJ databases">
        <title>Microvirga ossetica sp. nov. a new species of rhizobia isolated from root nodules of the legume species Vicia alpestris Steven originated from North Ossetia region in the Caucasus.</title>
        <authorList>
            <person name="Safronova V.I."/>
            <person name="Kuznetsova I.G."/>
            <person name="Sazanova A.L."/>
            <person name="Belimov A."/>
            <person name="Andronov E."/>
            <person name="Osledkin Y.S."/>
            <person name="Onishchuk O.P."/>
            <person name="Kurchak O.N."/>
            <person name="Shaposhnikov A.I."/>
            <person name="Willems A."/>
            <person name="Tikhonovich I.A."/>
        </authorList>
    </citation>
    <scope>NUCLEOTIDE SEQUENCE [LARGE SCALE GENOMIC DNA]</scope>
    <source>
        <strain evidence="8">V5/3M</strain>
    </source>
</reference>
<name>A0A1B2EPT2_9HYPH</name>
<evidence type="ECO:0000256" key="3">
    <source>
        <dbReference type="ARBA" id="ARBA00023002"/>
    </source>
</evidence>
<feature type="site" description="Lowers pKa of active site Tyr" evidence="6">
    <location>
        <position position="76"/>
    </location>
</feature>
<dbReference type="PANTHER" id="PTHR43827">
    <property type="entry name" value="2,5-DIKETO-D-GLUCONIC ACID REDUCTASE"/>
    <property type="match status" value="1"/>
</dbReference>
<dbReference type="RefSeq" id="WP_099511548.1">
    <property type="nucleotide sequence ID" value="NZ_CP016616.1"/>
</dbReference>
<dbReference type="PROSITE" id="PS00798">
    <property type="entry name" value="ALDOKETO_REDUCTASE_1"/>
    <property type="match status" value="1"/>
</dbReference>
<evidence type="ECO:0000256" key="2">
    <source>
        <dbReference type="ARBA" id="ARBA00022857"/>
    </source>
</evidence>
<dbReference type="InterPro" id="IPR023210">
    <property type="entry name" value="NADP_OxRdtase_dom"/>
</dbReference>
<dbReference type="InterPro" id="IPR018170">
    <property type="entry name" value="Aldo/ket_reductase_CS"/>
</dbReference>
<dbReference type="PROSITE" id="PS00063">
    <property type="entry name" value="ALDOKETO_REDUCTASE_3"/>
    <property type="match status" value="1"/>
</dbReference>
<dbReference type="FunFam" id="3.20.20.100:FF:000015">
    <property type="entry name" value="Oxidoreductase, aldo/keto reductase family"/>
    <property type="match status" value="1"/>
</dbReference>
<evidence type="ECO:0000256" key="6">
    <source>
        <dbReference type="PIRSR" id="PIRSR000097-3"/>
    </source>
</evidence>
<protein>
    <submittedName>
        <fullName evidence="8">Oxidoreductase</fullName>
    </submittedName>
</protein>
<keyword evidence="2" id="KW-0521">NADP</keyword>
<dbReference type="InterPro" id="IPR020471">
    <property type="entry name" value="AKR"/>
</dbReference>
<dbReference type="KEGG" id="moc:BB934_21895"/>
<evidence type="ECO:0000313" key="8">
    <source>
        <dbReference type="EMBL" id="ANY81981.1"/>
    </source>
</evidence>
<dbReference type="PIRSF" id="PIRSF000097">
    <property type="entry name" value="AKR"/>
    <property type="match status" value="1"/>
</dbReference>
<keyword evidence="3" id="KW-0560">Oxidoreductase</keyword>
<dbReference type="InterPro" id="IPR036812">
    <property type="entry name" value="NAD(P)_OxRdtase_dom_sf"/>
</dbReference>
<evidence type="ECO:0000256" key="1">
    <source>
        <dbReference type="ARBA" id="ARBA00007905"/>
    </source>
</evidence>
<dbReference type="GO" id="GO:0016616">
    <property type="term" value="F:oxidoreductase activity, acting on the CH-OH group of donors, NAD or NADP as acceptor"/>
    <property type="evidence" value="ECO:0007669"/>
    <property type="project" value="UniProtKB-ARBA"/>
</dbReference>
<dbReference type="AlphaFoldDB" id="A0A1B2EPT2"/>
<evidence type="ECO:0000256" key="4">
    <source>
        <dbReference type="PIRSR" id="PIRSR000097-1"/>
    </source>
</evidence>
<evidence type="ECO:0000259" key="7">
    <source>
        <dbReference type="Pfam" id="PF00248"/>
    </source>
</evidence>
<evidence type="ECO:0000256" key="5">
    <source>
        <dbReference type="PIRSR" id="PIRSR000097-2"/>
    </source>
</evidence>
<comment type="similarity">
    <text evidence="1">Belongs to the aldo/keto reductase family.</text>
</comment>
<dbReference type="EMBL" id="CP016616">
    <property type="protein sequence ID" value="ANY81981.1"/>
    <property type="molecule type" value="Genomic_DNA"/>
</dbReference>
<dbReference type="SUPFAM" id="SSF51430">
    <property type="entry name" value="NAD(P)-linked oxidoreductase"/>
    <property type="match status" value="1"/>
</dbReference>
<dbReference type="PRINTS" id="PR00069">
    <property type="entry name" value="ALDKETRDTASE"/>
</dbReference>
<dbReference type="PANTHER" id="PTHR43827:SF3">
    <property type="entry name" value="NADP-DEPENDENT OXIDOREDUCTASE DOMAIN-CONTAINING PROTEIN"/>
    <property type="match status" value="1"/>
</dbReference>
<organism evidence="8">
    <name type="scientific">Microvirga ossetica</name>
    <dbReference type="NCBI Taxonomy" id="1882682"/>
    <lineage>
        <taxon>Bacteria</taxon>
        <taxon>Pseudomonadati</taxon>
        <taxon>Pseudomonadota</taxon>
        <taxon>Alphaproteobacteria</taxon>
        <taxon>Hyphomicrobiales</taxon>
        <taxon>Methylobacteriaceae</taxon>
        <taxon>Microvirga</taxon>
    </lineage>
</organism>